<evidence type="ECO:0008006" key="3">
    <source>
        <dbReference type="Google" id="ProtNLM"/>
    </source>
</evidence>
<dbReference type="EMBL" id="OZ037954">
    <property type="protein sequence ID" value="CAL1698710.1"/>
    <property type="molecule type" value="Genomic_DNA"/>
</dbReference>
<dbReference type="Proteomes" id="UP001497453">
    <property type="component" value="Chromosome 11"/>
</dbReference>
<gene>
    <name evidence="1" type="ORF">GFSPODELE1_LOCUS2289</name>
</gene>
<evidence type="ECO:0000313" key="2">
    <source>
        <dbReference type="Proteomes" id="UP001497453"/>
    </source>
</evidence>
<keyword evidence="2" id="KW-1185">Reference proteome</keyword>
<accession>A0ABP1CSS1</accession>
<evidence type="ECO:0000313" key="1">
    <source>
        <dbReference type="EMBL" id="CAL1698710.1"/>
    </source>
</evidence>
<reference evidence="2" key="1">
    <citation type="submission" date="2024-04" db="EMBL/GenBank/DDBJ databases">
        <authorList>
            <person name="Shaw F."/>
            <person name="Minotto A."/>
        </authorList>
    </citation>
    <scope>NUCLEOTIDE SEQUENCE [LARGE SCALE GENOMIC DNA]</scope>
</reference>
<organism evidence="1 2">
    <name type="scientific">Somion occarium</name>
    <dbReference type="NCBI Taxonomy" id="3059160"/>
    <lineage>
        <taxon>Eukaryota</taxon>
        <taxon>Fungi</taxon>
        <taxon>Dikarya</taxon>
        <taxon>Basidiomycota</taxon>
        <taxon>Agaricomycotina</taxon>
        <taxon>Agaricomycetes</taxon>
        <taxon>Polyporales</taxon>
        <taxon>Cerrenaceae</taxon>
        <taxon>Somion</taxon>
    </lineage>
</organism>
<sequence>MASTLVMPSLALPIEILEQLLDHYGDMLVYNHNPTLPDNRLQYYEILKSRALTCKALLPRSRYNLYRSVILENRHKHFIETLKGSPHLARYIRVLHIVSYKLSKPPSIFFCLAGRLPHIHALEIAVAEDIFLHKHLHMALSSFSTITMLTLCIRIGVPEIQRLLHTLYNLRYLELLVPPIVPADSSAYQKTCHAPRCRLTSFVTTLRMVTQPAIPDIGIHRRIMDPHPGWLPLYYSFLQTPELFSSLKRFYIEIMSWAGETERNAEVSSLLFSAAHSSLEEAFIYFHEPENTGLTRLVSLHDNTNLRRLGLFLDNAFDEEVVGLVPLLLTISSSILREIVLFGWDGFKRVQSSTWALLDEALCDSRFDALTSIQVIEDVEDQNPLPAVERLPRCASRGLISSSYISSAVGSFNHKWITWAPEYQRMLFEDR</sequence>
<proteinExistence type="predicted"/>
<protein>
    <recommendedName>
        <fullName evidence="3">Maturase</fullName>
    </recommendedName>
</protein>
<name>A0ABP1CSS1_9APHY</name>